<dbReference type="AlphaFoldDB" id="A0A1T3NZN7"/>
<evidence type="ECO:0000256" key="1">
    <source>
        <dbReference type="ARBA" id="ARBA00022527"/>
    </source>
</evidence>
<keyword evidence="1" id="KW-0808">Transferase</keyword>
<organism evidence="3 4">
    <name type="scientific">Embleya scabrispora</name>
    <dbReference type="NCBI Taxonomy" id="159449"/>
    <lineage>
        <taxon>Bacteria</taxon>
        <taxon>Bacillati</taxon>
        <taxon>Actinomycetota</taxon>
        <taxon>Actinomycetes</taxon>
        <taxon>Kitasatosporales</taxon>
        <taxon>Streptomycetaceae</taxon>
        <taxon>Embleya</taxon>
    </lineage>
</organism>
<dbReference type="EMBL" id="MWQN01000001">
    <property type="protein sequence ID" value="OPC82110.1"/>
    <property type="molecule type" value="Genomic_DNA"/>
</dbReference>
<evidence type="ECO:0000313" key="3">
    <source>
        <dbReference type="EMBL" id="OPC82110.1"/>
    </source>
</evidence>
<dbReference type="PANTHER" id="PTHR35526">
    <property type="entry name" value="ANTI-SIGMA-F FACTOR RSBW-RELATED"/>
    <property type="match status" value="1"/>
</dbReference>
<comment type="caution">
    <text evidence="3">The sequence shown here is derived from an EMBL/GenBank/DDBJ whole genome shotgun (WGS) entry which is preliminary data.</text>
</comment>
<dbReference type="InterPro" id="IPR050267">
    <property type="entry name" value="Anti-sigma-factor_SerPK"/>
</dbReference>
<dbReference type="InterPro" id="IPR036890">
    <property type="entry name" value="HATPase_C_sf"/>
</dbReference>
<sequence length="146" mass="15967">MDMRWTVHLPRDTASVPMARRLLVGAMETAGVDREIAMEIGLALSEACANVVEHARGGPYSEYQIRAGITGDCCRVEIIDGGPGFPVERLRGLSAMAGPGAENGRGLMLIRAMTDHMQLSNHPRRGAVLRFEKTLRWRKDALVPVS</sequence>
<keyword evidence="1" id="KW-0418">Kinase</keyword>
<dbReference type="STRING" id="159449.B4N89_15205"/>
<dbReference type="SUPFAM" id="SSF55874">
    <property type="entry name" value="ATPase domain of HSP90 chaperone/DNA topoisomerase II/histidine kinase"/>
    <property type="match status" value="1"/>
</dbReference>
<dbReference type="RefSeq" id="WP_078976380.1">
    <property type="nucleotide sequence ID" value="NZ_MWQN01000001.1"/>
</dbReference>
<dbReference type="Proteomes" id="UP000190037">
    <property type="component" value="Unassembled WGS sequence"/>
</dbReference>
<dbReference type="GO" id="GO:0004674">
    <property type="term" value="F:protein serine/threonine kinase activity"/>
    <property type="evidence" value="ECO:0007669"/>
    <property type="project" value="UniProtKB-KW"/>
</dbReference>
<accession>A0A1T3NZN7</accession>
<feature type="domain" description="Histidine kinase/HSP90-like ATPase" evidence="2">
    <location>
        <begin position="10"/>
        <end position="131"/>
    </location>
</feature>
<protein>
    <recommendedName>
        <fullName evidence="2">Histidine kinase/HSP90-like ATPase domain-containing protein</fullName>
    </recommendedName>
</protein>
<dbReference type="Gene3D" id="3.30.565.10">
    <property type="entry name" value="Histidine kinase-like ATPase, C-terminal domain"/>
    <property type="match status" value="1"/>
</dbReference>
<keyword evidence="1" id="KW-0723">Serine/threonine-protein kinase</keyword>
<reference evidence="3 4" key="1">
    <citation type="submission" date="2017-03" db="EMBL/GenBank/DDBJ databases">
        <title>Draft genome sequence of Streptomyces scabrisporus NF3, endophyte isolated from Amphipterygium adstringens.</title>
        <authorList>
            <person name="Vazquez M."/>
            <person name="Ceapa C.D."/>
            <person name="Rodriguez Luna D."/>
            <person name="Sanchez Esquivel S."/>
        </authorList>
    </citation>
    <scope>NUCLEOTIDE SEQUENCE [LARGE SCALE GENOMIC DNA]</scope>
    <source>
        <strain evidence="3 4">NF3</strain>
    </source>
</reference>
<dbReference type="OrthoDB" id="3185978at2"/>
<dbReference type="eggNOG" id="COG2172">
    <property type="taxonomic scope" value="Bacteria"/>
</dbReference>
<evidence type="ECO:0000259" key="2">
    <source>
        <dbReference type="Pfam" id="PF13581"/>
    </source>
</evidence>
<name>A0A1T3NZN7_9ACTN</name>
<gene>
    <name evidence="3" type="ORF">B4N89_15205</name>
</gene>
<dbReference type="CDD" id="cd16936">
    <property type="entry name" value="HATPase_RsbW-like"/>
    <property type="match status" value="1"/>
</dbReference>
<proteinExistence type="predicted"/>
<keyword evidence="4" id="KW-1185">Reference proteome</keyword>
<evidence type="ECO:0000313" key="4">
    <source>
        <dbReference type="Proteomes" id="UP000190037"/>
    </source>
</evidence>
<dbReference type="PANTHER" id="PTHR35526:SF3">
    <property type="entry name" value="ANTI-SIGMA-F FACTOR RSBW"/>
    <property type="match status" value="1"/>
</dbReference>
<dbReference type="Pfam" id="PF13581">
    <property type="entry name" value="HATPase_c_2"/>
    <property type="match status" value="1"/>
</dbReference>
<dbReference type="InterPro" id="IPR003594">
    <property type="entry name" value="HATPase_dom"/>
</dbReference>